<dbReference type="AlphaFoldDB" id="A0AAV4Q8L5"/>
<feature type="signal peptide" evidence="1">
    <location>
        <begin position="1"/>
        <end position="25"/>
    </location>
</feature>
<organism evidence="2 3">
    <name type="scientific">Caerostris darwini</name>
    <dbReference type="NCBI Taxonomy" id="1538125"/>
    <lineage>
        <taxon>Eukaryota</taxon>
        <taxon>Metazoa</taxon>
        <taxon>Ecdysozoa</taxon>
        <taxon>Arthropoda</taxon>
        <taxon>Chelicerata</taxon>
        <taxon>Arachnida</taxon>
        <taxon>Araneae</taxon>
        <taxon>Araneomorphae</taxon>
        <taxon>Entelegynae</taxon>
        <taxon>Araneoidea</taxon>
        <taxon>Araneidae</taxon>
        <taxon>Caerostris</taxon>
    </lineage>
</organism>
<proteinExistence type="predicted"/>
<name>A0AAV4Q8L5_9ARAC</name>
<protein>
    <submittedName>
        <fullName evidence="2">Uncharacterized protein</fullName>
    </submittedName>
</protein>
<accession>A0AAV4Q8L5</accession>
<gene>
    <name evidence="2" type="ORF">CDAR_13031</name>
</gene>
<feature type="chain" id="PRO_5043383045" evidence="1">
    <location>
        <begin position="26"/>
        <end position="68"/>
    </location>
</feature>
<keyword evidence="1" id="KW-0732">Signal</keyword>
<comment type="caution">
    <text evidence="2">The sequence shown here is derived from an EMBL/GenBank/DDBJ whole genome shotgun (WGS) entry which is preliminary data.</text>
</comment>
<evidence type="ECO:0000313" key="2">
    <source>
        <dbReference type="EMBL" id="GIY04421.1"/>
    </source>
</evidence>
<evidence type="ECO:0000313" key="3">
    <source>
        <dbReference type="Proteomes" id="UP001054837"/>
    </source>
</evidence>
<dbReference type="Proteomes" id="UP001054837">
    <property type="component" value="Unassembled WGS sequence"/>
</dbReference>
<sequence length="68" mass="7715">MNFFTTQVYLFLLLLCASLLQTISGAPPKMSTTQRAPQAKMLRAHLDEGQQPRFQEYPLLYALSLPSQ</sequence>
<reference evidence="2 3" key="1">
    <citation type="submission" date="2021-06" db="EMBL/GenBank/DDBJ databases">
        <title>Caerostris darwini draft genome.</title>
        <authorList>
            <person name="Kono N."/>
            <person name="Arakawa K."/>
        </authorList>
    </citation>
    <scope>NUCLEOTIDE SEQUENCE [LARGE SCALE GENOMIC DNA]</scope>
</reference>
<evidence type="ECO:0000256" key="1">
    <source>
        <dbReference type="SAM" id="SignalP"/>
    </source>
</evidence>
<keyword evidence="3" id="KW-1185">Reference proteome</keyword>
<dbReference type="EMBL" id="BPLQ01003926">
    <property type="protein sequence ID" value="GIY04421.1"/>
    <property type="molecule type" value="Genomic_DNA"/>
</dbReference>